<comment type="function">
    <text evidence="4">Removes the phosphate from trehalose 6-phosphate to produce free trehalose.</text>
</comment>
<dbReference type="InterPro" id="IPR006379">
    <property type="entry name" value="HAD-SF_hydro_IIB"/>
</dbReference>
<dbReference type="InterPro" id="IPR036412">
    <property type="entry name" value="HAD-like_sf"/>
</dbReference>
<dbReference type="SUPFAM" id="SSF56784">
    <property type="entry name" value="HAD-like"/>
    <property type="match status" value="1"/>
</dbReference>
<keyword evidence="4" id="KW-0460">Magnesium</keyword>
<dbReference type="Gene3D" id="3.40.50.1000">
    <property type="entry name" value="HAD superfamily/HAD-like"/>
    <property type="match status" value="1"/>
</dbReference>
<comment type="catalytic activity">
    <reaction evidence="4">
        <text>alpha,alpha-trehalose 6-phosphate + H2O = alpha,alpha-trehalose + phosphate</text>
        <dbReference type="Rhea" id="RHEA:23420"/>
        <dbReference type="ChEBI" id="CHEBI:15377"/>
        <dbReference type="ChEBI" id="CHEBI:16551"/>
        <dbReference type="ChEBI" id="CHEBI:43474"/>
        <dbReference type="ChEBI" id="CHEBI:58429"/>
        <dbReference type="EC" id="3.1.3.12"/>
    </reaction>
</comment>
<organism evidence="5 6">
    <name type="scientific">Sphingomonas morindae</name>
    <dbReference type="NCBI Taxonomy" id="1541170"/>
    <lineage>
        <taxon>Bacteria</taxon>
        <taxon>Pseudomonadati</taxon>
        <taxon>Pseudomonadota</taxon>
        <taxon>Alphaproteobacteria</taxon>
        <taxon>Sphingomonadales</taxon>
        <taxon>Sphingomonadaceae</taxon>
        <taxon>Sphingomonas</taxon>
    </lineage>
</organism>
<dbReference type="InterPro" id="IPR044651">
    <property type="entry name" value="OTSB-like"/>
</dbReference>
<dbReference type="EMBL" id="CP084930">
    <property type="protein sequence ID" value="USI74028.1"/>
    <property type="molecule type" value="Genomic_DNA"/>
</dbReference>
<comment type="pathway">
    <text evidence="1 4">Glycan biosynthesis; trehalose biosynthesis.</text>
</comment>
<dbReference type="Proteomes" id="UP001056937">
    <property type="component" value="Chromosome 1"/>
</dbReference>
<reference evidence="5" key="1">
    <citation type="journal article" date="2022" name="Toxins">
        <title>Genomic Analysis of Sphingopyxis sp. USTB-05 for Biodegrading Cyanobacterial Hepatotoxins.</title>
        <authorList>
            <person name="Liu C."/>
            <person name="Xu Q."/>
            <person name="Zhao Z."/>
            <person name="Zhang H."/>
            <person name="Liu X."/>
            <person name="Yin C."/>
            <person name="Liu Y."/>
            <person name="Yan H."/>
        </authorList>
    </citation>
    <scope>NUCLEOTIDE SEQUENCE</scope>
    <source>
        <strain evidence="5">NBD5</strain>
    </source>
</reference>
<name>A0ABY4XAZ3_9SPHN</name>
<comment type="similarity">
    <text evidence="2 4">Belongs to the trehalose phosphatase family.</text>
</comment>
<dbReference type="PANTHER" id="PTHR43768:SF3">
    <property type="entry name" value="TREHALOSE 6-PHOSPHATE PHOSPHATASE"/>
    <property type="match status" value="1"/>
</dbReference>
<dbReference type="EC" id="3.1.3.12" evidence="4"/>
<dbReference type="PANTHER" id="PTHR43768">
    <property type="entry name" value="TREHALOSE 6-PHOSPHATE PHOSPHATASE"/>
    <property type="match status" value="1"/>
</dbReference>
<dbReference type="Gene3D" id="3.30.70.1020">
    <property type="entry name" value="Trehalose-6-phosphate phosphatase related protein, domain 2"/>
    <property type="match status" value="1"/>
</dbReference>
<keyword evidence="4" id="KW-0479">Metal-binding</keyword>
<evidence type="ECO:0000256" key="1">
    <source>
        <dbReference type="ARBA" id="ARBA00005199"/>
    </source>
</evidence>
<proteinExistence type="inferred from homology"/>
<evidence type="ECO:0000313" key="5">
    <source>
        <dbReference type="EMBL" id="USI74028.1"/>
    </source>
</evidence>
<dbReference type="NCBIfam" id="TIGR01484">
    <property type="entry name" value="HAD-SF-IIB"/>
    <property type="match status" value="1"/>
</dbReference>
<keyword evidence="3 4" id="KW-0378">Hydrolase</keyword>
<gene>
    <name evidence="5" type="primary">otsB</name>
    <name evidence="5" type="ORF">LHA26_06080</name>
</gene>
<dbReference type="RefSeq" id="WP_252167834.1">
    <property type="nucleotide sequence ID" value="NZ_CP084930.1"/>
</dbReference>
<dbReference type="NCBIfam" id="TIGR00685">
    <property type="entry name" value="T6PP"/>
    <property type="match status" value="1"/>
</dbReference>
<evidence type="ECO:0000256" key="3">
    <source>
        <dbReference type="ARBA" id="ARBA00022801"/>
    </source>
</evidence>
<dbReference type="GO" id="GO:0004805">
    <property type="term" value="F:trehalose-phosphatase activity"/>
    <property type="evidence" value="ECO:0007669"/>
    <property type="project" value="UniProtKB-EC"/>
</dbReference>
<keyword evidence="6" id="KW-1185">Reference proteome</keyword>
<evidence type="ECO:0000256" key="4">
    <source>
        <dbReference type="RuleBase" id="RU361117"/>
    </source>
</evidence>
<evidence type="ECO:0000256" key="2">
    <source>
        <dbReference type="ARBA" id="ARBA00008770"/>
    </source>
</evidence>
<dbReference type="InterPro" id="IPR023214">
    <property type="entry name" value="HAD_sf"/>
</dbReference>
<dbReference type="Pfam" id="PF02358">
    <property type="entry name" value="Trehalose_PPase"/>
    <property type="match status" value="1"/>
</dbReference>
<comment type="cofactor">
    <cofactor evidence="4">
        <name>Mg(2+)</name>
        <dbReference type="ChEBI" id="CHEBI:18420"/>
    </cofactor>
</comment>
<evidence type="ECO:0000313" key="6">
    <source>
        <dbReference type="Proteomes" id="UP001056937"/>
    </source>
</evidence>
<protein>
    <recommendedName>
        <fullName evidence="4">Trehalose 6-phosphate phosphatase</fullName>
        <ecNumber evidence="4">3.1.3.12</ecNumber>
    </recommendedName>
</protein>
<sequence length="253" mass="25791">MADASPLPAPPATLLDGAALFLDFDGTLVALSARPESIRVSPETRALLPALARALDGRVAVVSGRPALDILAHLGIDPASPGFAVAGSHGLETIWPDGRHDRPARSPALDRALARFEAEAAAMPGVVVEAKPLGVSLHYRQAPAYQAACEALGAEMAAGTDLEIQHGKMVCELKMHGADKGDAVRRLAAVAPLAGARPVFVGDDLTDEAGFRAATALGGAGVLVGARAPTAAAYALADVDAVHRWLGTLAGTD</sequence>
<dbReference type="PROSITE" id="PS01228">
    <property type="entry name" value="COF_1"/>
    <property type="match status" value="1"/>
</dbReference>
<accession>A0ABY4XAZ3</accession>
<dbReference type="InterPro" id="IPR003337">
    <property type="entry name" value="Trehalose_PPase"/>
</dbReference>